<dbReference type="Proteomes" id="UP000662814">
    <property type="component" value="Chromosome"/>
</dbReference>
<reference evidence="6 7" key="1">
    <citation type="submission" date="2020-12" db="EMBL/GenBank/DDBJ databases">
        <title>Microbacterium sp. HY060.</title>
        <authorList>
            <person name="Zhou J."/>
        </authorList>
    </citation>
    <scope>NUCLEOTIDE SEQUENCE [LARGE SCALE GENOMIC DNA]</scope>
    <source>
        <strain evidence="6 7">HY60</strain>
    </source>
</reference>
<keyword evidence="7" id="KW-1185">Reference proteome</keyword>
<dbReference type="InterPro" id="IPR000843">
    <property type="entry name" value="HTH_LacI"/>
</dbReference>
<evidence type="ECO:0000256" key="2">
    <source>
        <dbReference type="ARBA" id="ARBA00023125"/>
    </source>
</evidence>
<protein>
    <submittedName>
        <fullName evidence="6">LacI family DNA-binding transcriptional regulator</fullName>
    </submittedName>
</protein>
<dbReference type="GO" id="GO:0003677">
    <property type="term" value="F:DNA binding"/>
    <property type="evidence" value="ECO:0007669"/>
    <property type="project" value="UniProtKB-KW"/>
</dbReference>
<keyword evidence="1" id="KW-0805">Transcription regulation</keyword>
<dbReference type="CDD" id="cd06279">
    <property type="entry name" value="PBP1_LacI-like"/>
    <property type="match status" value="1"/>
</dbReference>
<name>A0ABX6YJB3_9MICO</name>
<feature type="domain" description="HTH lacI-type" evidence="5">
    <location>
        <begin position="20"/>
        <end position="75"/>
    </location>
</feature>
<evidence type="ECO:0000256" key="1">
    <source>
        <dbReference type="ARBA" id="ARBA00023015"/>
    </source>
</evidence>
<dbReference type="PANTHER" id="PTHR30146">
    <property type="entry name" value="LACI-RELATED TRANSCRIPTIONAL REPRESSOR"/>
    <property type="match status" value="1"/>
</dbReference>
<dbReference type="CDD" id="cd01392">
    <property type="entry name" value="HTH_LacI"/>
    <property type="match status" value="1"/>
</dbReference>
<dbReference type="SUPFAM" id="SSF53822">
    <property type="entry name" value="Periplasmic binding protein-like I"/>
    <property type="match status" value="1"/>
</dbReference>
<gene>
    <name evidence="6" type="ORF">HCR76_00845</name>
</gene>
<feature type="region of interest" description="Disordered" evidence="4">
    <location>
        <begin position="1"/>
        <end position="22"/>
    </location>
</feature>
<evidence type="ECO:0000313" key="7">
    <source>
        <dbReference type="Proteomes" id="UP000662814"/>
    </source>
</evidence>
<keyword evidence="2 6" id="KW-0238">DNA-binding</keyword>
<dbReference type="Gene3D" id="1.10.260.40">
    <property type="entry name" value="lambda repressor-like DNA-binding domains"/>
    <property type="match status" value="1"/>
</dbReference>
<dbReference type="InterPro" id="IPR028082">
    <property type="entry name" value="Peripla_BP_I"/>
</dbReference>
<dbReference type="Gene3D" id="3.40.50.2300">
    <property type="match status" value="2"/>
</dbReference>
<keyword evidence="3" id="KW-0804">Transcription</keyword>
<evidence type="ECO:0000256" key="3">
    <source>
        <dbReference type="ARBA" id="ARBA00023163"/>
    </source>
</evidence>
<dbReference type="Pfam" id="PF13377">
    <property type="entry name" value="Peripla_BP_3"/>
    <property type="match status" value="1"/>
</dbReference>
<dbReference type="PROSITE" id="PS50932">
    <property type="entry name" value="HTH_LACI_2"/>
    <property type="match status" value="1"/>
</dbReference>
<sequence length="364" mass="37813">MDRAREGARMTKAQRASSRPTLAHVAARAGVSPSTASIAFSGQGPVSDATKTKVLTAASELGYVGPDPRAAGLRRGRSGIVGAVLAARIGVSFRDPVLIQTLDGLAEELSSLGAGLLLMSESAEGSSQVTVANAPVDAVVLLGCNFDPGQSLDVLTRRGIPMVAIEAEPTGASPVISVDNRGGTRLLAEHLRDLGHERVSLITLGLERPTEPRELTPECERESVLPARERMRGARDVFPGIGGWVAGASRVEAGRRAARMLLDVDPSKRPTAIIAQSDLIAAGAIAAARELGLDVPRDLSVVGFDGIRVDNLGLRLTTVRQPTHEKGAAAGRAVIALLEGREAESTAFSVEFVAGETVAPPSAL</sequence>
<dbReference type="SUPFAM" id="SSF47413">
    <property type="entry name" value="lambda repressor-like DNA-binding domains"/>
    <property type="match status" value="1"/>
</dbReference>
<evidence type="ECO:0000259" key="5">
    <source>
        <dbReference type="PROSITE" id="PS50932"/>
    </source>
</evidence>
<dbReference type="InterPro" id="IPR046335">
    <property type="entry name" value="LacI/GalR-like_sensor"/>
</dbReference>
<proteinExistence type="predicted"/>
<accession>A0ABX6YJB3</accession>
<organism evidence="6 7">
    <name type="scientific">Paramicrobacterium chengjingii</name>
    <dbReference type="NCBI Taxonomy" id="2769067"/>
    <lineage>
        <taxon>Bacteria</taxon>
        <taxon>Bacillati</taxon>
        <taxon>Actinomycetota</taxon>
        <taxon>Actinomycetes</taxon>
        <taxon>Micrococcales</taxon>
        <taxon>Microbacteriaceae</taxon>
        <taxon>Paramicrobacterium</taxon>
    </lineage>
</organism>
<dbReference type="PANTHER" id="PTHR30146:SF138">
    <property type="entry name" value="TRANSCRIPTIONAL REGULATORY PROTEIN"/>
    <property type="match status" value="1"/>
</dbReference>
<evidence type="ECO:0000256" key="4">
    <source>
        <dbReference type="SAM" id="MobiDB-lite"/>
    </source>
</evidence>
<dbReference type="SMART" id="SM00354">
    <property type="entry name" value="HTH_LACI"/>
    <property type="match status" value="1"/>
</dbReference>
<evidence type="ECO:0000313" key="6">
    <source>
        <dbReference type="EMBL" id="QPZ38689.1"/>
    </source>
</evidence>
<dbReference type="InterPro" id="IPR010982">
    <property type="entry name" value="Lambda_DNA-bd_dom_sf"/>
</dbReference>
<dbReference type="Pfam" id="PF00356">
    <property type="entry name" value="LacI"/>
    <property type="match status" value="1"/>
</dbReference>
<dbReference type="EMBL" id="CP061169">
    <property type="protein sequence ID" value="QPZ38689.1"/>
    <property type="molecule type" value="Genomic_DNA"/>
</dbReference>